<reference evidence="2" key="2">
    <citation type="submission" date="2019-07" db="EMBL/GenBank/DDBJ databases">
        <authorList>
            <person name="Seetharam A."/>
            <person name="Woodhouse M."/>
            <person name="Cannon E."/>
        </authorList>
    </citation>
    <scope>NUCLEOTIDE SEQUENCE [LARGE SCALE GENOMIC DNA]</scope>
    <source>
        <strain evidence="2">cv. B73</strain>
    </source>
</reference>
<reference evidence="2" key="3">
    <citation type="submission" date="2021-05" db="UniProtKB">
        <authorList>
            <consortium name="EnsemblPlants"/>
        </authorList>
    </citation>
    <scope>IDENTIFICATION</scope>
    <source>
        <strain evidence="2">cv. B73</strain>
    </source>
</reference>
<dbReference type="Gramene" id="Zm00001eb371260_T001">
    <property type="protein sequence ID" value="Zm00001eb371260_P001"/>
    <property type="gene ID" value="Zm00001eb371260"/>
</dbReference>
<dbReference type="InParanoid" id="A0A804QVS5"/>
<feature type="region of interest" description="Disordered" evidence="1">
    <location>
        <begin position="74"/>
        <end position="102"/>
    </location>
</feature>
<keyword evidence="3" id="KW-1185">Reference proteome</keyword>
<dbReference type="AlphaFoldDB" id="A0A804QVS5"/>
<reference evidence="3" key="1">
    <citation type="journal article" date="2009" name="Science">
        <title>The B73 maize genome: complexity, diversity, and dynamics.</title>
        <authorList>
            <person name="Schnable P.S."/>
            <person name="Ware D."/>
            <person name="Fulton R.S."/>
            <person name="Stein J.C."/>
            <person name="Wei F."/>
            <person name="Pasternak S."/>
            <person name="Liang C."/>
            <person name="Zhang J."/>
            <person name="Fulton L."/>
            <person name="Graves T.A."/>
            <person name="Minx P."/>
            <person name="Reily A.D."/>
            <person name="Courtney L."/>
            <person name="Kruchowski S.S."/>
            <person name="Tomlinson C."/>
            <person name="Strong C."/>
            <person name="Delehaunty K."/>
            <person name="Fronick C."/>
            <person name="Courtney B."/>
            <person name="Rock S.M."/>
            <person name="Belter E."/>
            <person name="Du F."/>
            <person name="Kim K."/>
            <person name="Abbott R.M."/>
            <person name="Cotton M."/>
            <person name="Levy A."/>
            <person name="Marchetto P."/>
            <person name="Ochoa K."/>
            <person name="Jackson S.M."/>
            <person name="Gillam B."/>
            <person name="Chen W."/>
            <person name="Yan L."/>
            <person name="Higginbotham J."/>
            <person name="Cardenas M."/>
            <person name="Waligorski J."/>
            <person name="Applebaum E."/>
            <person name="Phelps L."/>
            <person name="Falcone J."/>
            <person name="Kanchi K."/>
            <person name="Thane T."/>
            <person name="Scimone A."/>
            <person name="Thane N."/>
            <person name="Henke J."/>
            <person name="Wang T."/>
            <person name="Ruppert J."/>
            <person name="Shah N."/>
            <person name="Rotter K."/>
            <person name="Hodges J."/>
            <person name="Ingenthron E."/>
            <person name="Cordes M."/>
            <person name="Kohlberg S."/>
            <person name="Sgro J."/>
            <person name="Delgado B."/>
            <person name="Mead K."/>
            <person name="Chinwalla A."/>
            <person name="Leonard S."/>
            <person name="Crouse K."/>
            <person name="Collura K."/>
            <person name="Kudrna D."/>
            <person name="Currie J."/>
            <person name="He R."/>
            <person name="Angelova A."/>
            <person name="Rajasekar S."/>
            <person name="Mueller T."/>
            <person name="Lomeli R."/>
            <person name="Scara G."/>
            <person name="Ko A."/>
            <person name="Delaney K."/>
            <person name="Wissotski M."/>
            <person name="Lopez G."/>
            <person name="Campos D."/>
            <person name="Braidotti M."/>
            <person name="Ashley E."/>
            <person name="Golser W."/>
            <person name="Kim H."/>
            <person name="Lee S."/>
            <person name="Lin J."/>
            <person name="Dujmic Z."/>
            <person name="Kim W."/>
            <person name="Talag J."/>
            <person name="Zuccolo A."/>
            <person name="Fan C."/>
            <person name="Sebastian A."/>
            <person name="Kramer M."/>
            <person name="Spiegel L."/>
            <person name="Nascimento L."/>
            <person name="Zutavern T."/>
            <person name="Miller B."/>
            <person name="Ambroise C."/>
            <person name="Muller S."/>
            <person name="Spooner W."/>
            <person name="Narechania A."/>
            <person name="Ren L."/>
            <person name="Wei S."/>
            <person name="Kumari S."/>
            <person name="Faga B."/>
            <person name="Levy M.J."/>
            <person name="McMahan L."/>
            <person name="Van Buren P."/>
            <person name="Vaughn M.W."/>
            <person name="Ying K."/>
            <person name="Yeh C.-T."/>
            <person name="Emrich S.J."/>
            <person name="Jia Y."/>
            <person name="Kalyanaraman A."/>
            <person name="Hsia A.-P."/>
            <person name="Barbazuk W.B."/>
            <person name="Baucom R.S."/>
            <person name="Brutnell T.P."/>
            <person name="Carpita N.C."/>
            <person name="Chaparro C."/>
            <person name="Chia J.-M."/>
            <person name="Deragon J.-M."/>
            <person name="Estill J.C."/>
            <person name="Fu Y."/>
            <person name="Jeddeloh J.A."/>
            <person name="Han Y."/>
            <person name="Lee H."/>
            <person name="Li P."/>
            <person name="Lisch D.R."/>
            <person name="Liu S."/>
            <person name="Liu Z."/>
            <person name="Nagel D.H."/>
            <person name="McCann M.C."/>
            <person name="SanMiguel P."/>
            <person name="Myers A.M."/>
            <person name="Nettleton D."/>
            <person name="Nguyen J."/>
            <person name="Penning B.W."/>
            <person name="Ponnala L."/>
            <person name="Schneider K.L."/>
            <person name="Schwartz D.C."/>
            <person name="Sharma A."/>
            <person name="Soderlund C."/>
            <person name="Springer N.M."/>
            <person name="Sun Q."/>
            <person name="Wang H."/>
            <person name="Waterman M."/>
            <person name="Westerman R."/>
            <person name="Wolfgruber T.K."/>
            <person name="Yang L."/>
            <person name="Yu Y."/>
            <person name="Zhang L."/>
            <person name="Zhou S."/>
            <person name="Zhu Q."/>
            <person name="Bennetzen J.L."/>
            <person name="Dawe R.K."/>
            <person name="Jiang J."/>
            <person name="Jiang N."/>
            <person name="Presting G.G."/>
            <person name="Wessler S.R."/>
            <person name="Aluru S."/>
            <person name="Martienssen R.A."/>
            <person name="Clifton S.W."/>
            <person name="McCombie W.R."/>
            <person name="Wing R.A."/>
            <person name="Wilson R.K."/>
        </authorList>
    </citation>
    <scope>NUCLEOTIDE SEQUENCE [LARGE SCALE GENOMIC DNA]</scope>
    <source>
        <strain evidence="3">cv. B73</strain>
    </source>
</reference>
<feature type="compositionally biased region" description="Basic residues" evidence="1">
    <location>
        <begin position="1"/>
        <end position="14"/>
    </location>
</feature>
<organism evidence="2 3">
    <name type="scientific">Zea mays</name>
    <name type="common">Maize</name>
    <dbReference type="NCBI Taxonomy" id="4577"/>
    <lineage>
        <taxon>Eukaryota</taxon>
        <taxon>Viridiplantae</taxon>
        <taxon>Streptophyta</taxon>
        <taxon>Embryophyta</taxon>
        <taxon>Tracheophyta</taxon>
        <taxon>Spermatophyta</taxon>
        <taxon>Magnoliopsida</taxon>
        <taxon>Liliopsida</taxon>
        <taxon>Poales</taxon>
        <taxon>Poaceae</taxon>
        <taxon>PACMAD clade</taxon>
        <taxon>Panicoideae</taxon>
        <taxon>Andropogonodae</taxon>
        <taxon>Andropogoneae</taxon>
        <taxon>Tripsacinae</taxon>
        <taxon>Zea</taxon>
    </lineage>
</organism>
<protein>
    <submittedName>
        <fullName evidence="2">Uncharacterized protein</fullName>
    </submittedName>
</protein>
<feature type="compositionally biased region" description="Basic and acidic residues" evidence="1">
    <location>
        <begin position="74"/>
        <end position="93"/>
    </location>
</feature>
<dbReference type="Proteomes" id="UP000007305">
    <property type="component" value="Chromosome 8"/>
</dbReference>
<dbReference type="EnsemblPlants" id="Zm00001eb371260_T001">
    <property type="protein sequence ID" value="Zm00001eb371260_P001"/>
    <property type="gene ID" value="Zm00001eb371260"/>
</dbReference>
<feature type="region of interest" description="Disordered" evidence="1">
    <location>
        <begin position="1"/>
        <end position="20"/>
    </location>
</feature>
<evidence type="ECO:0000256" key="1">
    <source>
        <dbReference type="SAM" id="MobiDB-lite"/>
    </source>
</evidence>
<name>A0A804QVS5_MAIZE</name>
<proteinExistence type="predicted"/>
<sequence length="102" mass="11500">MTKHRVLQPSKLRRQGGWGKGVERVPHMVKMKKDGGSTLCHTLTSATMPSLPERRKALSTVKDSRLDRCLRAVGSEHDREQHEAATTDGRETGWRLTPWRGA</sequence>
<evidence type="ECO:0000313" key="2">
    <source>
        <dbReference type="EnsemblPlants" id="Zm00001eb371260_P001"/>
    </source>
</evidence>
<evidence type="ECO:0000313" key="3">
    <source>
        <dbReference type="Proteomes" id="UP000007305"/>
    </source>
</evidence>
<accession>A0A804QVS5</accession>